<comment type="caution">
    <text evidence="2">The sequence shown here is derived from an EMBL/GenBank/DDBJ whole genome shotgun (WGS) entry which is preliminary data.</text>
</comment>
<evidence type="ECO:0000313" key="2">
    <source>
        <dbReference type="EMBL" id="MFC6197647.1"/>
    </source>
</evidence>
<keyword evidence="3" id="KW-1185">Reference proteome</keyword>
<organism evidence="2 3">
    <name type="scientific">Ponticaulis profundi</name>
    <dbReference type="NCBI Taxonomy" id="2665222"/>
    <lineage>
        <taxon>Bacteria</taxon>
        <taxon>Pseudomonadati</taxon>
        <taxon>Pseudomonadota</taxon>
        <taxon>Alphaproteobacteria</taxon>
        <taxon>Hyphomonadales</taxon>
        <taxon>Hyphomonadaceae</taxon>
        <taxon>Ponticaulis</taxon>
    </lineage>
</organism>
<name>A0ABW1S8T6_9PROT</name>
<dbReference type="RefSeq" id="WP_377376848.1">
    <property type="nucleotide sequence ID" value="NZ_JBHSSW010000005.1"/>
</dbReference>
<accession>A0ABW1S8T6</accession>
<protein>
    <recommendedName>
        <fullName evidence="4">TonB C-terminal domain-containing protein</fullName>
    </recommendedName>
</protein>
<evidence type="ECO:0000313" key="3">
    <source>
        <dbReference type="Proteomes" id="UP001596303"/>
    </source>
</evidence>
<proteinExistence type="predicted"/>
<gene>
    <name evidence="2" type="ORF">ACFQDM_06130</name>
</gene>
<evidence type="ECO:0000256" key="1">
    <source>
        <dbReference type="SAM" id="SignalP"/>
    </source>
</evidence>
<reference evidence="3" key="1">
    <citation type="journal article" date="2019" name="Int. J. Syst. Evol. Microbiol.">
        <title>The Global Catalogue of Microorganisms (GCM) 10K type strain sequencing project: providing services to taxonomists for standard genome sequencing and annotation.</title>
        <authorList>
            <consortium name="The Broad Institute Genomics Platform"/>
            <consortium name="The Broad Institute Genome Sequencing Center for Infectious Disease"/>
            <person name="Wu L."/>
            <person name="Ma J."/>
        </authorList>
    </citation>
    <scope>NUCLEOTIDE SEQUENCE [LARGE SCALE GENOMIC DNA]</scope>
    <source>
        <strain evidence="3">CGMCC-1.15741</strain>
    </source>
</reference>
<keyword evidence="1" id="KW-0732">Signal</keyword>
<dbReference type="Proteomes" id="UP001596303">
    <property type="component" value="Unassembled WGS sequence"/>
</dbReference>
<evidence type="ECO:0008006" key="4">
    <source>
        <dbReference type="Google" id="ProtNLM"/>
    </source>
</evidence>
<dbReference type="EMBL" id="JBHSSW010000005">
    <property type="protein sequence ID" value="MFC6197647.1"/>
    <property type="molecule type" value="Genomic_DNA"/>
</dbReference>
<feature type="chain" id="PRO_5047422133" description="TonB C-terminal domain-containing protein" evidence="1">
    <location>
        <begin position="20"/>
        <end position="371"/>
    </location>
</feature>
<feature type="signal peptide" evidence="1">
    <location>
        <begin position="1"/>
        <end position="19"/>
    </location>
</feature>
<sequence length="371" mass="40928">MRFLIFGLFSLCLSAHASGAIDRDTVRFFPTDNGDMNWAAAAQQAAACTDDPTGPGALYDASIVLLRTGNTAQAEQCVEALNELADESYREEAALISALIDLLQASGSETDRAVTKAVDAFTVSARAGDPVDWTMGTLVEMLYVVSTQSLDQGTLAQTYQLAQLASPSLKPADQHAWLTTLGLRLLNVQLVERNFEDVSGWEQTFEVIGHNLGAWSKICDQRQECGDVQSLFYKYTVFAAKLRAKQLTEGMEASRFPMVSIPRFLTTFDQQCRLDIGPKSPNFYWPKRFTVIGSAGVLVKLDVLPNGRVSLLEIVDATPMWSDEQDMFKAYKNVFRDWRATVLNGDTVPACREGGETIYPVSIYLRPGPHN</sequence>